<comment type="caution">
    <text evidence="7">The sequence shown here is derived from an EMBL/GenBank/DDBJ whole genome shotgun (WGS) entry which is preliminary data.</text>
</comment>
<evidence type="ECO:0000313" key="8">
    <source>
        <dbReference type="Proteomes" id="UP000770015"/>
    </source>
</evidence>
<evidence type="ECO:0000256" key="3">
    <source>
        <dbReference type="ARBA" id="ARBA00022553"/>
    </source>
</evidence>
<dbReference type="EMBL" id="JAGSXJ010000017">
    <property type="protein sequence ID" value="KAH6683763.1"/>
    <property type="molecule type" value="Genomic_DNA"/>
</dbReference>
<dbReference type="InterPro" id="IPR002740">
    <property type="entry name" value="EVE_domain"/>
</dbReference>
<dbReference type="Pfam" id="PF01878">
    <property type="entry name" value="EVE"/>
    <property type="match status" value="1"/>
</dbReference>
<feature type="domain" description="EVE" evidence="6">
    <location>
        <begin position="122"/>
        <end position="279"/>
    </location>
</feature>
<dbReference type="PANTHER" id="PTHR14087:SF7">
    <property type="entry name" value="THYMOCYTE NUCLEAR PROTEIN 1"/>
    <property type="match status" value="1"/>
</dbReference>
<evidence type="ECO:0000259" key="6">
    <source>
        <dbReference type="Pfam" id="PF01878"/>
    </source>
</evidence>
<accession>A0A9P9A985</accession>
<keyword evidence="4" id="KW-0539">Nucleus</keyword>
<dbReference type="GO" id="GO:0005634">
    <property type="term" value="C:nucleus"/>
    <property type="evidence" value="ECO:0007669"/>
    <property type="project" value="UniProtKB-SubCell"/>
</dbReference>
<gene>
    <name evidence="7" type="ORF">F5X68DRAFT_23911</name>
</gene>
<dbReference type="OrthoDB" id="41445at2759"/>
<evidence type="ECO:0000313" key="7">
    <source>
        <dbReference type="EMBL" id="KAH6683763.1"/>
    </source>
</evidence>
<dbReference type="Proteomes" id="UP000770015">
    <property type="component" value="Unassembled WGS sequence"/>
</dbReference>
<dbReference type="InterPro" id="IPR052181">
    <property type="entry name" value="5hmC_binding"/>
</dbReference>
<dbReference type="AlphaFoldDB" id="A0A9P9A985"/>
<dbReference type="FunFam" id="3.10.590.10:FF:000003">
    <property type="entry name" value="Thymocyte nuclear protein 1"/>
    <property type="match status" value="1"/>
</dbReference>
<protein>
    <recommendedName>
        <fullName evidence="2">Thymocyte nuclear protein 1</fullName>
    </recommendedName>
</protein>
<keyword evidence="3" id="KW-0597">Phosphoprotein</keyword>
<evidence type="ECO:0000256" key="5">
    <source>
        <dbReference type="SAM" id="MobiDB-lite"/>
    </source>
</evidence>
<evidence type="ECO:0000256" key="2">
    <source>
        <dbReference type="ARBA" id="ARBA00014654"/>
    </source>
</evidence>
<evidence type="ECO:0000256" key="1">
    <source>
        <dbReference type="ARBA" id="ARBA00004123"/>
    </source>
</evidence>
<reference evidence="7" key="1">
    <citation type="journal article" date="2021" name="Nat. Commun.">
        <title>Genetic determinants of endophytism in the Arabidopsis root mycobiome.</title>
        <authorList>
            <person name="Mesny F."/>
            <person name="Miyauchi S."/>
            <person name="Thiergart T."/>
            <person name="Pickel B."/>
            <person name="Atanasova L."/>
            <person name="Karlsson M."/>
            <person name="Huettel B."/>
            <person name="Barry K.W."/>
            <person name="Haridas S."/>
            <person name="Chen C."/>
            <person name="Bauer D."/>
            <person name="Andreopoulos W."/>
            <person name="Pangilinan J."/>
            <person name="LaButti K."/>
            <person name="Riley R."/>
            <person name="Lipzen A."/>
            <person name="Clum A."/>
            <person name="Drula E."/>
            <person name="Henrissat B."/>
            <person name="Kohler A."/>
            <person name="Grigoriev I.V."/>
            <person name="Martin F.M."/>
            <person name="Hacquard S."/>
        </authorList>
    </citation>
    <scope>NUCLEOTIDE SEQUENCE</scope>
    <source>
        <strain evidence="7">MPI-SDFR-AT-0117</strain>
    </source>
</reference>
<evidence type="ECO:0000256" key="4">
    <source>
        <dbReference type="ARBA" id="ARBA00023242"/>
    </source>
</evidence>
<dbReference type="Gene3D" id="3.10.590.10">
    <property type="entry name" value="ph1033 like domains"/>
    <property type="match status" value="1"/>
</dbReference>
<dbReference type="CDD" id="cd21133">
    <property type="entry name" value="EVE"/>
    <property type="match status" value="1"/>
</dbReference>
<comment type="subcellular location">
    <subcellularLocation>
        <location evidence="1">Nucleus</location>
    </subcellularLocation>
</comment>
<dbReference type="InterPro" id="IPR047197">
    <property type="entry name" value="THYN1-like_EVE"/>
</dbReference>
<feature type="region of interest" description="Disordered" evidence="5">
    <location>
        <begin position="1"/>
        <end position="92"/>
    </location>
</feature>
<name>A0A9P9A985_9PEZI</name>
<dbReference type="InterPro" id="IPR015947">
    <property type="entry name" value="PUA-like_sf"/>
</dbReference>
<dbReference type="PANTHER" id="PTHR14087">
    <property type="entry name" value="THYMOCYTE NUCLEAR PROTEIN 1"/>
    <property type="match status" value="1"/>
</dbReference>
<keyword evidence="8" id="KW-1185">Reference proteome</keyword>
<proteinExistence type="predicted"/>
<feature type="compositionally biased region" description="Polar residues" evidence="5">
    <location>
        <begin position="63"/>
        <end position="89"/>
    </location>
</feature>
<organism evidence="7 8">
    <name type="scientific">Plectosphaerella plurivora</name>
    <dbReference type="NCBI Taxonomy" id="936078"/>
    <lineage>
        <taxon>Eukaryota</taxon>
        <taxon>Fungi</taxon>
        <taxon>Dikarya</taxon>
        <taxon>Ascomycota</taxon>
        <taxon>Pezizomycotina</taxon>
        <taxon>Sordariomycetes</taxon>
        <taxon>Hypocreomycetidae</taxon>
        <taxon>Glomerellales</taxon>
        <taxon>Plectosphaerellaceae</taxon>
        <taxon>Plectosphaerella</taxon>
    </lineage>
</organism>
<sequence length="305" mass="34275">MSGGYTSGSMARITRSQAKKAPEDSNDAPATTRAPRAVKRAREAHDDDDPEPPRKRNPKSKPESTSNQKPAHTPASKQPKTKKNNSGGASESVDELKALRELDVPELNPEAAPRPALEERMCWLLKSEPEVRIEDGYEIKFSIDDLAAKVKPEGWDGIRSYAARNNLRQMRKGDKAFFYHSNCKEPGVVGIMSIVREWSPDWNACINDNPYYDASAPHDGSKWSLVHVKFEHKFPHIVTLRSLRDAPTNGPLAAMQLLKQSRLSVTKVTTDEWDEVIRMARALDTEDEWTRSIEDSKQLPNYSAL</sequence>
<dbReference type="SUPFAM" id="SSF88697">
    <property type="entry name" value="PUA domain-like"/>
    <property type="match status" value="1"/>
</dbReference>